<name>A0A0F6W822_9BACT</name>
<proteinExistence type="inferred from homology"/>
<protein>
    <submittedName>
        <fullName evidence="3">PhnB protein</fullName>
    </submittedName>
</protein>
<dbReference type="AlphaFoldDB" id="A0A0F6W822"/>
<dbReference type="InterPro" id="IPR005545">
    <property type="entry name" value="YCII"/>
</dbReference>
<sequence>MMTKKFLLIYRNPLALEEQQPSPEEMQAVLAQWHQWKEKFPSILDVGDGLLPTGRSIKSGVVTDGPTIESKEIVSGYSIVAAADYDAAMVVARACPILFAPGASIEVRELAGY</sequence>
<evidence type="ECO:0000313" key="3">
    <source>
        <dbReference type="EMBL" id="AKF09837.1"/>
    </source>
</evidence>
<keyword evidence="4" id="KW-1185">Reference proteome</keyword>
<evidence type="ECO:0000256" key="1">
    <source>
        <dbReference type="ARBA" id="ARBA00007689"/>
    </source>
</evidence>
<dbReference type="STRING" id="927083.DB32_006986"/>
<dbReference type="Gene3D" id="3.30.70.1060">
    <property type="entry name" value="Dimeric alpha+beta barrel"/>
    <property type="match status" value="1"/>
</dbReference>
<dbReference type="InterPro" id="IPR011008">
    <property type="entry name" value="Dimeric_a/b-barrel"/>
</dbReference>
<dbReference type="Proteomes" id="UP000034883">
    <property type="component" value="Chromosome"/>
</dbReference>
<accession>A0A0F6W822</accession>
<evidence type="ECO:0000259" key="2">
    <source>
        <dbReference type="Pfam" id="PF03795"/>
    </source>
</evidence>
<dbReference type="EMBL" id="CP011125">
    <property type="protein sequence ID" value="AKF09837.1"/>
    <property type="molecule type" value="Genomic_DNA"/>
</dbReference>
<organism evidence="3 4">
    <name type="scientific">Sandaracinus amylolyticus</name>
    <dbReference type="NCBI Taxonomy" id="927083"/>
    <lineage>
        <taxon>Bacteria</taxon>
        <taxon>Pseudomonadati</taxon>
        <taxon>Myxococcota</taxon>
        <taxon>Polyangia</taxon>
        <taxon>Polyangiales</taxon>
        <taxon>Sandaracinaceae</taxon>
        <taxon>Sandaracinus</taxon>
    </lineage>
</organism>
<feature type="domain" description="YCII-related" evidence="2">
    <location>
        <begin position="7"/>
        <end position="107"/>
    </location>
</feature>
<dbReference type="SUPFAM" id="SSF54909">
    <property type="entry name" value="Dimeric alpha+beta barrel"/>
    <property type="match status" value="1"/>
</dbReference>
<dbReference type="KEGG" id="samy:DB32_006986"/>
<dbReference type="Pfam" id="PF03795">
    <property type="entry name" value="YCII"/>
    <property type="match status" value="1"/>
</dbReference>
<reference evidence="3 4" key="1">
    <citation type="submission" date="2015-03" db="EMBL/GenBank/DDBJ databases">
        <title>Genome assembly of Sandaracinus amylolyticus DSM 53668.</title>
        <authorList>
            <person name="Sharma G."/>
            <person name="Subramanian S."/>
        </authorList>
    </citation>
    <scope>NUCLEOTIDE SEQUENCE [LARGE SCALE GENOMIC DNA]</scope>
    <source>
        <strain evidence="3 4">DSM 53668</strain>
    </source>
</reference>
<comment type="similarity">
    <text evidence="1">Belongs to the YciI family.</text>
</comment>
<gene>
    <name evidence="3" type="ORF">DB32_006986</name>
</gene>
<evidence type="ECO:0000313" key="4">
    <source>
        <dbReference type="Proteomes" id="UP000034883"/>
    </source>
</evidence>